<accession>A0A3D8Y3P4</accession>
<dbReference type="Proteomes" id="UP000256373">
    <property type="component" value="Unassembled WGS sequence"/>
</dbReference>
<evidence type="ECO:0000313" key="1">
    <source>
        <dbReference type="EMBL" id="REA56772.1"/>
    </source>
</evidence>
<reference evidence="1 2" key="1">
    <citation type="submission" date="2018-07" db="EMBL/GenBank/DDBJ databases">
        <title>Dyadobacter roseus sp. nov., isolated from rose rhizosphere soil.</title>
        <authorList>
            <person name="Chen L."/>
        </authorList>
    </citation>
    <scope>NUCLEOTIDE SEQUENCE [LARGE SCALE GENOMIC DNA]</scope>
    <source>
        <strain evidence="1 2">RS19</strain>
    </source>
</reference>
<sequence length="518" mass="56453">MAQETSTCNTPGGCDTLAIERKVSPWRVGGFIGPAVAFCGSWEGTFNSNKYRDKSLFNGIGFNAALNADYFFRSKTKPSRVQFGLGAVAGLQNFFFRKDINDFTDRIVAEAGVSDAVIRKGSSEDHYLAVGPVLNFNFTKKPRSPFLEASVRGGLFRSTPAAIFIYDRNTGNNIYSVTASDKRYHAGLLATLGFFVPSKNGLWAWGVEAIGFRTKMDYIFPGATIYPYQRKHGGFSAGLAMRRSFAWDAAVKKDPTPPLLCLSPDLEWKMGSESIKGHIFSTSKDTTAAGPILLTWTSRITPDTAKTETFTARIHQLNGAEDKVIASVVCQEGNQLAFPAAYLDKNGRPVTGQYYATVTSQLASDCASCTSEASSTGFSVVKPDTLIIKEPGCFKQCNLEIYAYKLVKTKRVVYGKSNTSCEGCICPVDTVPNTVSKYYLLGKIQVENCDPATLNINDEIAKANIKIPSWAKTVYSSVQTVVAGNCDLPQGVNKVNYKATVKKGQVGTFVPVVEKKKK</sequence>
<dbReference type="AlphaFoldDB" id="A0A3D8Y3P4"/>
<organism evidence="1 2">
    <name type="scientific">Dyadobacter luteus</name>
    <dbReference type="NCBI Taxonomy" id="2259619"/>
    <lineage>
        <taxon>Bacteria</taxon>
        <taxon>Pseudomonadati</taxon>
        <taxon>Bacteroidota</taxon>
        <taxon>Cytophagia</taxon>
        <taxon>Cytophagales</taxon>
        <taxon>Spirosomataceae</taxon>
        <taxon>Dyadobacter</taxon>
    </lineage>
</organism>
<comment type="caution">
    <text evidence="1">The sequence shown here is derived from an EMBL/GenBank/DDBJ whole genome shotgun (WGS) entry which is preliminary data.</text>
</comment>
<keyword evidence="2" id="KW-1185">Reference proteome</keyword>
<dbReference type="EMBL" id="QNUL01000034">
    <property type="protein sequence ID" value="REA56772.1"/>
    <property type="molecule type" value="Genomic_DNA"/>
</dbReference>
<name>A0A3D8Y3P4_9BACT</name>
<evidence type="ECO:0000313" key="2">
    <source>
        <dbReference type="Proteomes" id="UP000256373"/>
    </source>
</evidence>
<gene>
    <name evidence="1" type="ORF">DSL64_25755</name>
</gene>
<protein>
    <submittedName>
        <fullName evidence="1">Uncharacterized protein</fullName>
    </submittedName>
</protein>
<proteinExistence type="predicted"/>